<gene>
    <name evidence="1" type="ORF">IHE45_15G008700</name>
</gene>
<reference evidence="2" key="1">
    <citation type="journal article" date="2022" name="Nat. Commun.">
        <title>Chromosome evolution and the genetic basis of agronomically important traits in greater yam.</title>
        <authorList>
            <person name="Bredeson J.V."/>
            <person name="Lyons J.B."/>
            <person name="Oniyinde I.O."/>
            <person name="Okereke N.R."/>
            <person name="Kolade O."/>
            <person name="Nnabue I."/>
            <person name="Nwadili C.O."/>
            <person name="Hribova E."/>
            <person name="Parker M."/>
            <person name="Nwogha J."/>
            <person name="Shu S."/>
            <person name="Carlson J."/>
            <person name="Kariba R."/>
            <person name="Muthemba S."/>
            <person name="Knop K."/>
            <person name="Barton G.J."/>
            <person name="Sherwood A.V."/>
            <person name="Lopez-Montes A."/>
            <person name="Asiedu R."/>
            <person name="Jamnadass R."/>
            <person name="Muchugi A."/>
            <person name="Goodstein D."/>
            <person name="Egesi C.N."/>
            <person name="Featherston J."/>
            <person name="Asfaw A."/>
            <person name="Simpson G.G."/>
            <person name="Dolezel J."/>
            <person name="Hendre P.S."/>
            <person name="Van Deynze A."/>
            <person name="Kumar P.L."/>
            <person name="Obidiegwu J.E."/>
            <person name="Bhattacharjee R."/>
            <person name="Rokhsar D.S."/>
        </authorList>
    </citation>
    <scope>NUCLEOTIDE SEQUENCE [LARGE SCALE GENOMIC DNA]</scope>
    <source>
        <strain evidence="2">cv. TDa95/00328</strain>
    </source>
</reference>
<evidence type="ECO:0000313" key="1">
    <source>
        <dbReference type="EMBL" id="KAH7660672.1"/>
    </source>
</evidence>
<dbReference type="EMBL" id="CM037025">
    <property type="protein sequence ID" value="KAH7660672.1"/>
    <property type="molecule type" value="Genomic_DNA"/>
</dbReference>
<dbReference type="Proteomes" id="UP000827976">
    <property type="component" value="Chromosome 15"/>
</dbReference>
<comment type="caution">
    <text evidence="1">The sequence shown here is derived from an EMBL/GenBank/DDBJ whole genome shotgun (WGS) entry which is preliminary data.</text>
</comment>
<evidence type="ECO:0000313" key="2">
    <source>
        <dbReference type="Proteomes" id="UP000827976"/>
    </source>
</evidence>
<protein>
    <submittedName>
        <fullName evidence="1">Delta antigen N-terminal protein</fullName>
    </submittedName>
</protein>
<accession>A0ACB7UJI3</accession>
<name>A0ACB7UJI3_DIOAL</name>
<organism evidence="1 2">
    <name type="scientific">Dioscorea alata</name>
    <name type="common">Purple yam</name>
    <dbReference type="NCBI Taxonomy" id="55571"/>
    <lineage>
        <taxon>Eukaryota</taxon>
        <taxon>Viridiplantae</taxon>
        <taxon>Streptophyta</taxon>
        <taxon>Embryophyta</taxon>
        <taxon>Tracheophyta</taxon>
        <taxon>Spermatophyta</taxon>
        <taxon>Magnoliopsida</taxon>
        <taxon>Liliopsida</taxon>
        <taxon>Dioscoreales</taxon>
        <taxon>Dioscoreaceae</taxon>
        <taxon>Dioscorea</taxon>
    </lineage>
</organism>
<sequence>MDKRFEEKGLESKGKPLGKLMRRRGRQCVSMADSQGRLSVDASLEEIASSRINNGDDLTGLIEFVRDDSSLLSMQPWVYKKEVCRVDDGGIRGNCEFSNDCSWDSSVAELSSPRSSVALHRGFGRHRSSLSSRLHCRHSVKPVTSSIEDHLVTPLKHIELEDYFFSSSSPSTVRPFIITDENDSVISNSSLVYKTVSGVSVGAMETLIGVPPLPALRKSKRKSKQLLQHGSQKPPFSPGSSDAMLLFFLGISIGVMSTSHSNRKEVDKLTDLLKQTESLVQDLQEELEMNNSLTVKEVHDEASESVELNEDFGNLDKSISSFHSRLSCMQSPQDNNANCAHTLSNIEAELEAELEKLELNMNGRRLDETNPGLAGEVVGNLRVTSNESATPIHDANYSVSPWELSLRLHKVIQSRLEERIEELERALDQSQKHVKVLESERAMSQTSFSNSYMGSSSQASPTLMEQEHAPAAPLCLKLSGDALGAYNEAYEEFMRTTDVDEDREQVDGLYQKWEEIVRSNRLDTANESDADDDDNDNEGEMLIKQIVERARKGSPVLIQAQRMLFSIDK</sequence>
<keyword evidence="2" id="KW-1185">Reference proteome</keyword>
<proteinExistence type="predicted"/>